<keyword evidence="2" id="KW-1185">Reference proteome</keyword>
<gene>
    <name evidence="1" type="ORF">AVEN_252788_1</name>
</gene>
<dbReference type="EMBL" id="BGPR01000208">
    <property type="protein sequence ID" value="GBM04830.1"/>
    <property type="molecule type" value="Genomic_DNA"/>
</dbReference>
<name>A0A4Y2CKB6_ARAVE</name>
<comment type="caution">
    <text evidence="1">The sequence shown here is derived from an EMBL/GenBank/DDBJ whole genome shotgun (WGS) entry which is preliminary data.</text>
</comment>
<protein>
    <submittedName>
        <fullName evidence="1">Uncharacterized protein</fullName>
    </submittedName>
</protein>
<evidence type="ECO:0000313" key="1">
    <source>
        <dbReference type="EMBL" id="GBM04830.1"/>
    </source>
</evidence>
<sequence length="121" mass="13940">MCWRACRLFYSKIVTDDEEIDDACTSIEHGHVTFNEKIQGKTDGTIEILKEKDAAEYVSTPTWTNCAPKFSSAPAYGYDFRKITLELLELMAENMIVQLWQKVTSMLDRKIFTIFAENSKN</sequence>
<dbReference type="Proteomes" id="UP000499080">
    <property type="component" value="Unassembled WGS sequence"/>
</dbReference>
<reference evidence="1 2" key="1">
    <citation type="journal article" date="2019" name="Sci. Rep.">
        <title>Orb-weaving spider Araneus ventricosus genome elucidates the spidroin gene catalogue.</title>
        <authorList>
            <person name="Kono N."/>
            <person name="Nakamura H."/>
            <person name="Ohtoshi R."/>
            <person name="Moran D.A.P."/>
            <person name="Shinohara A."/>
            <person name="Yoshida Y."/>
            <person name="Fujiwara M."/>
            <person name="Mori M."/>
            <person name="Tomita M."/>
            <person name="Arakawa K."/>
        </authorList>
    </citation>
    <scope>NUCLEOTIDE SEQUENCE [LARGE SCALE GENOMIC DNA]</scope>
</reference>
<dbReference type="AlphaFoldDB" id="A0A4Y2CKB6"/>
<evidence type="ECO:0000313" key="2">
    <source>
        <dbReference type="Proteomes" id="UP000499080"/>
    </source>
</evidence>
<accession>A0A4Y2CKB6</accession>
<proteinExistence type="predicted"/>
<organism evidence="1 2">
    <name type="scientific">Araneus ventricosus</name>
    <name type="common">Orbweaver spider</name>
    <name type="synonym">Epeira ventricosa</name>
    <dbReference type="NCBI Taxonomy" id="182803"/>
    <lineage>
        <taxon>Eukaryota</taxon>
        <taxon>Metazoa</taxon>
        <taxon>Ecdysozoa</taxon>
        <taxon>Arthropoda</taxon>
        <taxon>Chelicerata</taxon>
        <taxon>Arachnida</taxon>
        <taxon>Araneae</taxon>
        <taxon>Araneomorphae</taxon>
        <taxon>Entelegynae</taxon>
        <taxon>Araneoidea</taxon>
        <taxon>Araneidae</taxon>
        <taxon>Araneus</taxon>
    </lineage>
</organism>